<keyword evidence="3" id="KW-1185">Reference proteome</keyword>
<dbReference type="EMBL" id="JACXWY010000049">
    <property type="protein sequence ID" value="MBD3849607.1"/>
    <property type="molecule type" value="Genomic_DNA"/>
</dbReference>
<protein>
    <submittedName>
        <fullName evidence="2">Uncharacterized protein</fullName>
    </submittedName>
</protein>
<dbReference type="Proteomes" id="UP000619295">
    <property type="component" value="Unassembled WGS sequence"/>
</dbReference>
<evidence type="ECO:0000313" key="3">
    <source>
        <dbReference type="Proteomes" id="UP000619295"/>
    </source>
</evidence>
<evidence type="ECO:0000313" key="2">
    <source>
        <dbReference type="EMBL" id="MBD3849607.1"/>
    </source>
</evidence>
<name>A0A927EFF1_9HYPH</name>
<proteinExistence type="predicted"/>
<reference evidence="2" key="1">
    <citation type="submission" date="2020-09" db="EMBL/GenBank/DDBJ databases">
        <title>Bosea spartocytisi sp. nov. a root nodule endophyte of Spartocytisus supranubius in the high mountain ecosystem fo the Teide National Park (Canary Islands, Spain).</title>
        <authorList>
            <person name="Pulido-Suarez L."/>
            <person name="Peix A."/>
            <person name="Igual J.M."/>
            <person name="Socas-Perez N."/>
            <person name="Velazquez E."/>
            <person name="Flores-Felix J.D."/>
            <person name="Leon-Barrios M."/>
        </authorList>
    </citation>
    <scope>NUCLEOTIDE SEQUENCE</scope>
    <source>
        <strain evidence="2">SSUT16</strain>
    </source>
</reference>
<feature type="region of interest" description="Disordered" evidence="1">
    <location>
        <begin position="52"/>
        <end position="89"/>
    </location>
</feature>
<accession>A0A927EFF1</accession>
<evidence type="ECO:0000256" key="1">
    <source>
        <dbReference type="SAM" id="MobiDB-lite"/>
    </source>
</evidence>
<feature type="region of interest" description="Disordered" evidence="1">
    <location>
        <begin position="1"/>
        <end position="39"/>
    </location>
</feature>
<sequence length="89" mass="9551">MTDQAFAQPTRQMVLVKTQHTEVSFDPGRSPDPQEPRRPRFSFYLQFSNSGSFYKTDRTSPGEPASAPASLGSAEEAPLSGGAVSMGGL</sequence>
<dbReference type="AlphaFoldDB" id="A0A927EFF1"/>
<organism evidence="2 3">
    <name type="scientific">Bosea spartocytisi</name>
    <dbReference type="NCBI Taxonomy" id="2773451"/>
    <lineage>
        <taxon>Bacteria</taxon>
        <taxon>Pseudomonadati</taxon>
        <taxon>Pseudomonadota</taxon>
        <taxon>Alphaproteobacteria</taxon>
        <taxon>Hyphomicrobiales</taxon>
        <taxon>Boseaceae</taxon>
        <taxon>Bosea</taxon>
    </lineage>
</organism>
<dbReference type="RefSeq" id="WP_191126111.1">
    <property type="nucleotide sequence ID" value="NZ_JACXWY010000049.1"/>
</dbReference>
<feature type="compositionally biased region" description="Polar residues" evidence="1">
    <location>
        <begin position="1"/>
        <end position="11"/>
    </location>
</feature>
<gene>
    <name evidence="2" type="ORF">IED13_28280</name>
</gene>
<comment type="caution">
    <text evidence="2">The sequence shown here is derived from an EMBL/GenBank/DDBJ whole genome shotgun (WGS) entry which is preliminary data.</text>
</comment>